<dbReference type="InParanoid" id="A0A409Y046"/>
<sequence length="396" mass="45088">MDLDLTRPQYKFTLVPDGLQRSVGRVFFFVPYHTKVYFCARIFDLECYATEMTWFIPTSIVVSGYTVAYVCGAFKALGLQAPPPSELFRQLMVGEQEWMDGNMPRILGWYRRAVRKGQEVSVRVREVKEGLRLEPLLKPTPEEAIEKDGLQRFPRHSRGITPGEVRVHYYHNFDIRKHGTDPSSIASPKFLPPPDAWLDVPVDEQTGVDINYVRKRFGLESLAIITDMRRIDNVFYPVDQDRLSPIAAYNLSKQWTVPIKVFGKFEFLTDHLTHHTPRTHNPVLHIPYLFVLYGRSYASFYQQAGILAKAAKSGLFTILMVLITLPLCLVYYTFLGGNAVVRRSITATGRLFSAIVALFSAALWALSDAMLSVRSANWSTWFALGVFAITLAEYQA</sequence>
<comment type="caution">
    <text evidence="2">The sequence shown here is derived from an EMBL/GenBank/DDBJ whole genome shotgun (WGS) entry which is preliminary data.</text>
</comment>
<accession>A0A409Y046</accession>
<keyword evidence="1" id="KW-0472">Membrane</keyword>
<name>A0A409Y046_9AGAR</name>
<dbReference type="AlphaFoldDB" id="A0A409Y046"/>
<gene>
    <name evidence="2" type="ORF">CVT26_005000</name>
</gene>
<dbReference type="EMBL" id="NHYE01001375">
    <property type="protein sequence ID" value="PPQ96398.1"/>
    <property type="molecule type" value="Genomic_DNA"/>
</dbReference>
<organism evidence="2 3">
    <name type="scientific">Gymnopilus dilepis</name>
    <dbReference type="NCBI Taxonomy" id="231916"/>
    <lineage>
        <taxon>Eukaryota</taxon>
        <taxon>Fungi</taxon>
        <taxon>Dikarya</taxon>
        <taxon>Basidiomycota</taxon>
        <taxon>Agaricomycotina</taxon>
        <taxon>Agaricomycetes</taxon>
        <taxon>Agaricomycetidae</taxon>
        <taxon>Agaricales</taxon>
        <taxon>Agaricineae</taxon>
        <taxon>Hymenogastraceae</taxon>
        <taxon>Gymnopilus</taxon>
    </lineage>
</organism>
<keyword evidence="1" id="KW-0812">Transmembrane</keyword>
<proteinExistence type="predicted"/>
<keyword evidence="3" id="KW-1185">Reference proteome</keyword>
<evidence type="ECO:0000256" key="1">
    <source>
        <dbReference type="SAM" id="Phobius"/>
    </source>
</evidence>
<evidence type="ECO:0000313" key="2">
    <source>
        <dbReference type="EMBL" id="PPQ96398.1"/>
    </source>
</evidence>
<feature type="transmembrane region" description="Helical" evidence="1">
    <location>
        <begin position="347"/>
        <end position="366"/>
    </location>
</feature>
<keyword evidence="1" id="KW-1133">Transmembrane helix</keyword>
<protein>
    <submittedName>
        <fullName evidence="2">Uncharacterized protein</fullName>
    </submittedName>
</protein>
<dbReference type="Proteomes" id="UP000284706">
    <property type="component" value="Unassembled WGS sequence"/>
</dbReference>
<evidence type="ECO:0000313" key="3">
    <source>
        <dbReference type="Proteomes" id="UP000284706"/>
    </source>
</evidence>
<dbReference type="OrthoDB" id="3067335at2759"/>
<feature type="transmembrane region" description="Helical" evidence="1">
    <location>
        <begin position="315"/>
        <end position="335"/>
    </location>
</feature>
<reference evidence="2 3" key="1">
    <citation type="journal article" date="2018" name="Evol. Lett.">
        <title>Horizontal gene cluster transfer increased hallucinogenic mushroom diversity.</title>
        <authorList>
            <person name="Reynolds H.T."/>
            <person name="Vijayakumar V."/>
            <person name="Gluck-Thaler E."/>
            <person name="Korotkin H.B."/>
            <person name="Matheny P.B."/>
            <person name="Slot J.C."/>
        </authorList>
    </citation>
    <scope>NUCLEOTIDE SEQUENCE [LARGE SCALE GENOMIC DNA]</scope>
    <source>
        <strain evidence="2 3">SRW20</strain>
    </source>
</reference>